<dbReference type="EMBL" id="CP053985">
    <property type="protein sequence ID" value="QKH34586.1"/>
    <property type="molecule type" value="Genomic_DNA"/>
</dbReference>
<keyword evidence="3 7" id="KW-0288">FMN</keyword>
<feature type="binding site" evidence="7">
    <location>
        <position position="159"/>
    </location>
    <ligand>
        <name>FMN</name>
        <dbReference type="ChEBI" id="CHEBI:58210"/>
    </ligand>
</feature>
<dbReference type="PIRSF" id="PIRSF000138">
    <property type="entry name" value="Al-hdrx_acd_dh"/>
    <property type="match status" value="1"/>
</dbReference>
<evidence type="ECO:0000256" key="5">
    <source>
        <dbReference type="ARBA" id="ARBA00024042"/>
    </source>
</evidence>
<dbReference type="GO" id="GO:0016491">
    <property type="term" value="F:oxidoreductase activity"/>
    <property type="evidence" value="ECO:0007669"/>
    <property type="project" value="UniProtKB-KW"/>
</dbReference>
<feature type="binding site" evidence="7">
    <location>
        <position position="110"/>
    </location>
    <ligand>
        <name>FMN</name>
        <dbReference type="ChEBI" id="CHEBI:58210"/>
    </ligand>
</feature>
<dbReference type="Pfam" id="PF01070">
    <property type="entry name" value="FMN_dh"/>
    <property type="match status" value="1"/>
</dbReference>
<evidence type="ECO:0000256" key="3">
    <source>
        <dbReference type="ARBA" id="ARBA00022643"/>
    </source>
</evidence>
<feature type="binding site" evidence="7">
    <location>
        <begin position="336"/>
        <end position="337"/>
    </location>
    <ligand>
        <name>FMN</name>
        <dbReference type="ChEBI" id="CHEBI:58210"/>
    </ligand>
</feature>
<feature type="active site" description="Proton acceptor" evidence="6">
    <location>
        <position position="282"/>
    </location>
</feature>
<dbReference type="AlphaFoldDB" id="A0A7D4E2H6"/>
<gene>
    <name evidence="9" type="ORF">FOC84_06300</name>
</gene>
<dbReference type="Gene3D" id="3.20.20.70">
    <property type="entry name" value="Aldolase class I"/>
    <property type="match status" value="1"/>
</dbReference>
<evidence type="ECO:0000256" key="6">
    <source>
        <dbReference type="PIRSR" id="PIRSR000138-1"/>
    </source>
</evidence>
<dbReference type="InterPro" id="IPR013785">
    <property type="entry name" value="Aldolase_TIM"/>
</dbReference>
<dbReference type="KEGG" id="apes:FOC84_06300"/>
<dbReference type="RefSeq" id="WP_173143676.1">
    <property type="nucleotide sequence ID" value="NZ_CP053985.1"/>
</dbReference>
<keyword evidence="10" id="KW-1185">Reference proteome</keyword>
<feature type="binding site" evidence="7">
    <location>
        <position position="133"/>
    </location>
    <ligand>
        <name>glyoxylate</name>
        <dbReference type="ChEBI" id="CHEBI:36655"/>
    </ligand>
</feature>
<dbReference type="InterPro" id="IPR037396">
    <property type="entry name" value="FMN_HAD"/>
</dbReference>
<evidence type="ECO:0000256" key="7">
    <source>
        <dbReference type="PIRSR" id="PIRSR000138-2"/>
    </source>
</evidence>
<feature type="binding site" evidence="7">
    <location>
        <position position="28"/>
    </location>
    <ligand>
        <name>glyoxylate</name>
        <dbReference type="ChEBI" id="CHEBI:36655"/>
    </ligand>
</feature>
<dbReference type="GO" id="GO:0010181">
    <property type="term" value="F:FMN binding"/>
    <property type="evidence" value="ECO:0007669"/>
    <property type="project" value="InterPro"/>
</dbReference>
<evidence type="ECO:0000256" key="4">
    <source>
        <dbReference type="ARBA" id="ARBA00023002"/>
    </source>
</evidence>
<dbReference type="InterPro" id="IPR012133">
    <property type="entry name" value="Alpha-hydoxy_acid_DH_FMN"/>
</dbReference>
<protein>
    <submittedName>
        <fullName evidence="9">Alpha-hydroxy-acid oxidizing protein</fullName>
    </submittedName>
</protein>
<feature type="binding site" evidence="7">
    <location>
        <position position="282"/>
    </location>
    <ligand>
        <name>glyoxylate</name>
        <dbReference type="ChEBI" id="CHEBI:36655"/>
    </ligand>
</feature>
<name>A0A7D4E2H6_9BURK</name>
<comment type="similarity">
    <text evidence="5">Belongs to the FMN-dependent alpha-hydroxy acid dehydrogenase family.</text>
</comment>
<feature type="binding site" evidence="7">
    <location>
        <position position="168"/>
    </location>
    <ligand>
        <name>glyoxylate</name>
        <dbReference type="ChEBI" id="CHEBI:36655"/>
    </ligand>
</feature>
<keyword evidence="4" id="KW-0560">Oxidoreductase</keyword>
<dbReference type="PROSITE" id="PS51349">
    <property type="entry name" value="FMN_HYDROXY_ACID_DH_2"/>
    <property type="match status" value="1"/>
</dbReference>
<reference evidence="9 10" key="1">
    <citation type="submission" date="2020-05" db="EMBL/GenBank/DDBJ databases">
        <title>FDA dAtabase for Regulatory Grade micrObial Sequences (FDA-ARGOS): Supporting development and validation of Infectious Disease Dx tests.</title>
        <authorList>
            <person name="Sproer C."/>
            <person name="Gronow S."/>
            <person name="Severitt S."/>
            <person name="Schroder I."/>
            <person name="Tallon L."/>
            <person name="Sadzewicz L."/>
            <person name="Zhao X."/>
            <person name="Vavikolanu K."/>
            <person name="Mehta A."/>
            <person name="Aluvathingal J."/>
            <person name="Nadendla S."/>
            <person name="Myers T."/>
            <person name="Yan Y."/>
            <person name="Sichtig H."/>
        </authorList>
    </citation>
    <scope>NUCLEOTIDE SEQUENCE [LARGE SCALE GENOMIC DNA]</scope>
    <source>
        <strain evidence="9 10">FDAARGOS_790</strain>
    </source>
</reference>
<feature type="binding site" evidence="7">
    <location>
        <begin position="313"/>
        <end position="317"/>
    </location>
    <ligand>
        <name>FMN</name>
        <dbReference type="ChEBI" id="CHEBI:58210"/>
    </ligand>
</feature>
<dbReference type="Proteomes" id="UP000500970">
    <property type="component" value="Chromosome"/>
</dbReference>
<feature type="domain" description="FMN hydroxy acid dehydrogenase" evidence="8">
    <location>
        <begin position="2"/>
        <end position="387"/>
    </location>
</feature>
<proteinExistence type="inferred from homology"/>
<sequence length="391" mass="42368">MSRLDRCLSVRDFEREARRIMPRCVEGYVCGGTEDGASLSESVRALGDVGLRPRGLRVVDQRSSGVELYGQRYAMPVGFAPTGFAAIVMHECDLALAQAAQQAEIPFIISGASSVPLERLQQATGKRCWYQAYLPGNTERIAKLLARLRQAEIPVLVVTIDTCVGANRENLQKLSFTVPFKLSPSVMLDGMRHPRWSFNVFLRTLLGSGVPRFSNLYEDIGPPITQDPPNGFRGERDKLSWEHIRWIRENWPGKLVLKGVMHPDDARLACAAGADGVIVSNHGGRQLDGCISPLQALPDVVAAVPPAFPVMVDGGFRRGSDVLKAVALGARMVFTGRPQLFGAAVAGSAGIRKVADIFRSEISTNMALLGCATLADLTPDLIAPLRPARAA</sequence>
<evidence type="ECO:0000313" key="10">
    <source>
        <dbReference type="Proteomes" id="UP000500970"/>
    </source>
</evidence>
<evidence type="ECO:0000256" key="1">
    <source>
        <dbReference type="ARBA" id="ARBA00001917"/>
    </source>
</evidence>
<dbReference type="InterPro" id="IPR000262">
    <property type="entry name" value="FMN-dep_DH"/>
</dbReference>
<feature type="binding site" evidence="7">
    <location>
        <position position="131"/>
    </location>
    <ligand>
        <name>FMN</name>
        <dbReference type="ChEBI" id="CHEBI:58210"/>
    </ligand>
</feature>
<organism evidence="9 10">
    <name type="scientific">Achromobacter pestifer</name>
    <dbReference type="NCBI Taxonomy" id="1353889"/>
    <lineage>
        <taxon>Bacteria</taxon>
        <taxon>Pseudomonadati</taxon>
        <taxon>Pseudomonadota</taxon>
        <taxon>Betaproteobacteria</taxon>
        <taxon>Burkholderiales</taxon>
        <taxon>Alcaligenaceae</taxon>
        <taxon>Achromobacter</taxon>
    </lineage>
</organism>
<evidence type="ECO:0000256" key="2">
    <source>
        <dbReference type="ARBA" id="ARBA00022630"/>
    </source>
</evidence>
<feature type="binding site" evidence="7">
    <location>
        <position position="285"/>
    </location>
    <ligand>
        <name>glyoxylate</name>
        <dbReference type="ChEBI" id="CHEBI:36655"/>
    </ligand>
</feature>
<dbReference type="PANTHER" id="PTHR10578:SF107">
    <property type="entry name" value="2-HYDROXYACID OXIDASE 1"/>
    <property type="match status" value="1"/>
</dbReference>
<dbReference type="InterPro" id="IPR008259">
    <property type="entry name" value="FMN_hydac_DH_AS"/>
</dbReference>
<feature type="binding site" evidence="7">
    <location>
        <position position="258"/>
    </location>
    <ligand>
        <name>FMN</name>
        <dbReference type="ChEBI" id="CHEBI:58210"/>
    </ligand>
</feature>
<comment type="cofactor">
    <cofactor evidence="1">
        <name>FMN</name>
        <dbReference type="ChEBI" id="CHEBI:58210"/>
    </cofactor>
</comment>
<keyword evidence="2 7" id="KW-0285">Flavoprotein</keyword>
<evidence type="ECO:0000313" key="9">
    <source>
        <dbReference type="EMBL" id="QKH34586.1"/>
    </source>
</evidence>
<dbReference type="PANTHER" id="PTHR10578">
    <property type="entry name" value="S -2-HYDROXY-ACID OXIDASE-RELATED"/>
    <property type="match status" value="1"/>
</dbReference>
<dbReference type="SUPFAM" id="SSF51395">
    <property type="entry name" value="FMN-linked oxidoreductases"/>
    <property type="match status" value="1"/>
</dbReference>
<dbReference type="PROSITE" id="PS00557">
    <property type="entry name" value="FMN_HYDROXY_ACID_DH_1"/>
    <property type="match status" value="1"/>
</dbReference>
<accession>A0A7D4E2H6</accession>
<feature type="binding site" evidence="7">
    <location>
        <begin position="81"/>
        <end position="83"/>
    </location>
    <ligand>
        <name>FMN</name>
        <dbReference type="ChEBI" id="CHEBI:58210"/>
    </ligand>
</feature>
<feature type="binding site" evidence="7">
    <location>
        <position position="280"/>
    </location>
    <ligand>
        <name>FMN</name>
        <dbReference type="ChEBI" id="CHEBI:58210"/>
    </ligand>
</feature>
<dbReference type="CDD" id="cd02809">
    <property type="entry name" value="alpha_hydroxyacid_oxid_FMN"/>
    <property type="match status" value="1"/>
</dbReference>
<evidence type="ECO:0000259" key="8">
    <source>
        <dbReference type="PROSITE" id="PS51349"/>
    </source>
</evidence>